<gene>
    <name evidence="3" type="ORF">J2S20_000884</name>
</gene>
<dbReference type="EMBL" id="JAUSTO010000004">
    <property type="protein sequence ID" value="MDQ0152199.1"/>
    <property type="molecule type" value="Genomic_DNA"/>
</dbReference>
<evidence type="ECO:0000256" key="2">
    <source>
        <dbReference type="SAM" id="SignalP"/>
    </source>
</evidence>
<name>A0AAE4AKG6_9FIRM</name>
<comment type="caution">
    <text evidence="3">The sequence shown here is derived from an EMBL/GenBank/DDBJ whole genome shotgun (WGS) entry which is preliminary data.</text>
</comment>
<comment type="similarity">
    <text evidence="1">Belongs to the UPF0065 (bug) family.</text>
</comment>
<dbReference type="RefSeq" id="WP_307253629.1">
    <property type="nucleotide sequence ID" value="NZ_JAUSTO010000004.1"/>
</dbReference>
<dbReference type="CDD" id="cd07012">
    <property type="entry name" value="PBP2_Bug_TTT"/>
    <property type="match status" value="1"/>
</dbReference>
<keyword evidence="2" id="KW-0732">Signal</keyword>
<dbReference type="PANTHER" id="PTHR42928:SF5">
    <property type="entry name" value="BLR1237 PROTEIN"/>
    <property type="match status" value="1"/>
</dbReference>
<feature type="signal peptide" evidence="2">
    <location>
        <begin position="1"/>
        <end position="18"/>
    </location>
</feature>
<dbReference type="Proteomes" id="UP001241537">
    <property type="component" value="Unassembled WGS sequence"/>
</dbReference>
<accession>A0AAE4AKG6</accession>
<evidence type="ECO:0000256" key="1">
    <source>
        <dbReference type="ARBA" id="ARBA00006987"/>
    </source>
</evidence>
<reference evidence="3" key="1">
    <citation type="submission" date="2023-07" db="EMBL/GenBank/DDBJ databases">
        <title>Genomic Encyclopedia of Type Strains, Phase IV (KMG-IV): sequencing the most valuable type-strain genomes for metagenomic binning, comparative biology and taxonomic classification.</title>
        <authorList>
            <person name="Goeker M."/>
        </authorList>
    </citation>
    <scope>NUCLEOTIDE SEQUENCE</scope>
    <source>
        <strain evidence="3">DSM 19659</strain>
    </source>
</reference>
<dbReference type="InterPro" id="IPR042100">
    <property type="entry name" value="Bug_dom1"/>
</dbReference>
<evidence type="ECO:0000313" key="3">
    <source>
        <dbReference type="EMBL" id="MDQ0152199.1"/>
    </source>
</evidence>
<dbReference type="Gene3D" id="3.40.190.10">
    <property type="entry name" value="Periplasmic binding protein-like II"/>
    <property type="match status" value="1"/>
</dbReference>
<keyword evidence="3" id="KW-0675">Receptor</keyword>
<dbReference type="InterPro" id="IPR005064">
    <property type="entry name" value="BUG"/>
</dbReference>
<organism evidence="3 4">
    <name type="scientific">Moryella indoligenes</name>
    <dbReference type="NCBI Taxonomy" id="371674"/>
    <lineage>
        <taxon>Bacteria</taxon>
        <taxon>Bacillati</taxon>
        <taxon>Bacillota</taxon>
        <taxon>Clostridia</taxon>
        <taxon>Lachnospirales</taxon>
        <taxon>Lachnospiraceae</taxon>
        <taxon>Moryella</taxon>
    </lineage>
</organism>
<protein>
    <submittedName>
        <fullName evidence="3">Tripartite-type tricarboxylate transporter receptor subunit TctC</fullName>
    </submittedName>
</protein>
<dbReference type="Pfam" id="PF03401">
    <property type="entry name" value="TctC"/>
    <property type="match status" value="1"/>
</dbReference>
<evidence type="ECO:0000313" key="4">
    <source>
        <dbReference type="Proteomes" id="UP001241537"/>
    </source>
</evidence>
<dbReference type="Gene3D" id="3.40.190.150">
    <property type="entry name" value="Bordetella uptake gene, domain 1"/>
    <property type="match status" value="1"/>
</dbReference>
<proteinExistence type="inferred from homology"/>
<keyword evidence="4" id="KW-1185">Reference proteome</keyword>
<dbReference type="PANTHER" id="PTHR42928">
    <property type="entry name" value="TRICARBOXYLATE-BINDING PROTEIN"/>
    <property type="match status" value="1"/>
</dbReference>
<sequence length="347" mass="36637">MKKLISVVLATVMTASLAACGGSGSTATTAASENTSADTSAAAAGSAETDWPTGTVNVTVPYNAGGDTDTYCRALFDRVGKKLGQTFVVTNLTGGSGMVAAMDVMGKKPDGNTILFCHTGAALVQEATGTAEFSYTDDFTNVATVALDQTYALCAVSPTGKYKQYSRGWTDLNGMIEDAKANPGVIRYSTVFGSTTEYVGKQLEKQAGIQFDNIDVGTSTGDRLAALLGGQVELCANNYMNVADYIQAGDLICLGIMAEEKVGGIDFPTFKEQGFDVVNAKKYEVKFPKGVDQAIVDKLAAACKEVTEDPEFAEVLKTYYAEPLFRDAATMNTEDPAEVEELKKGLE</sequence>
<dbReference type="SUPFAM" id="SSF53850">
    <property type="entry name" value="Periplasmic binding protein-like II"/>
    <property type="match status" value="1"/>
</dbReference>
<dbReference type="PIRSF" id="PIRSF017082">
    <property type="entry name" value="YflP"/>
    <property type="match status" value="1"/>
</dbReference>
<dbReference type="AlphaFoldDB" id="A0AAE4AKG6"/>
<dbReference type="PROSITE" id="PS51257">
    <property type="entry name" value="PROKAR_LIPOPROTEIN"/>
    <property type="match status" value="1"/>
</dbReference>
<feature type="chain" id="PRO_5042291823" evidence="2">
    <location>
        <begin position="19"/>
        <end position="347"/>
    </location>
</feature>